<dbReference type="KEGG" id="des:DSOUD_1535"/>
<dbReference type="InterPro" id="IPR049220">
    <property type="entry name" value="DUF6868"/>
</dbReference>
<feature type="transmembrane region" description="Helical" evidence="1">
    <location>
        <begin position="9"/>
        <end position="32"/>
    </location>
</feature>
<dbReference type="RefSeq" id="WP_053550433.1">
    <property type="nucleotide sequence ID" value="NZ_CP010802.1"/>
</dbReference>
<dbReference type="STRING" id="1603606.DSOUD_1535"/>
<sequence>MDIRTLTSFFLWCSIINGSILILWIGFCVFAPDLVYRTQRIWFPIPRETFDVLMYGFLGLFKIFFLTFNLVPYLALLIIA</sequence>
<dbReference type="EMBL" id="CP010802">
    <property type="protein sequence ID" value="ALC16314.1"/>
    <property type="molecule type" value="Genomic_DNA"/>
</dbReference>
<feature type="transmembrane region" description="Helical" evidence="1">
    <location>
        <begin position="52"/>
        <end position="79"/>
    </location>
</feature>
<dbReference type="Proteomes" id="UP000057158">
    <property type="component" value="Chromosome"/>
</dbReference>
<dbReference type="OrthoDB" id="5472096at2"/>
<keyword evidence="4" id="KW-1185">Reference proteome</keyword>
<evidence type="ECO:0000313" key="3">
    <source>
        <dbReference type="EMBL" id="ALC16314.1"/>
    </source>
</evidence>
<reference evidence="3 4" key="1">
    <citation type="submission" date="2015-07" db="EMBL/GenBank/DDBJ databases">
        <title>Isolation and Genomic Characterization of a Novel Halophilic Metal-Reducing Deltaproteobacterium from the Deep Subsurface.</title>
        <authorList>
            <person name="Badalamenti J.P."/>
            <person name="Summers Z.M."/>
            <person name="Gralnick J.A."/>
            <person name="Bond D.R."/>
        </authorList>
    </citation>
    <scope>NUCLEOTIDE SEQUENCE [LARGE SCALE GENOMIC DNA]</scope>
    <source>
        <strain evidence="3 4">WTL</strain>
    </source>
</reference>
<keyword evidence="1" id="KW-1133">Transmembrane helix</keyword>
<evidence type="ECO:0000313" key="4">
    <source>
        <dbReference type="Proteomes" id="UP000057158"/>
    </source>
</evidence>
<feature type="domain" description="DUF6868" evidence="2">
    <location>
        <begin position="1"/>
        <end position="79"/>
    </location>
</feature>
<keyword evidence="1" id="KW-0472">Membrane</keyword>
<protein>
    <recommendedName>
        <fullName evidence="2">DUF6868 domain-containing protein</fullName>
    </recommendedName>
</protein>
<organism evidence="3 4">
    <name type="scientific">Desulfuromonas soudanensis</name>
    <dbReference type="NCBI Taxonomy" id="1603606"/>
    <lineage>
        <taxon>Bacteria</taxon>
        <taxon>Pseudomonadati</taxon>
        <taxon>Thermodesulfobacteriota</taxon>
        <taxon>Desulfuromonadia</taxon>
        <taxon>Desulfuromonadales</taxon>
        <taxon>Desulfuromonadaceae</taxon>
        <taxon>Desulfuromonas</taxon>
    </lineage>
</organism>
<evidence type="ECO:0000256" key="1">
    <source>
        <dbReference type="SAM" id="Phobius"/>
    </source>
</evidence>
<accession>A0A0M4D244</accession>
<dbReference type="PATRIC" id="fig|1603606.3.peg.1672"/>
<dbReference type="AlphaFoldDB" id="A0A0M4D244"/>
<evidence type="ECO:0000259" key="2">
    <source>
        <dbReference type="Pfam" id="PF21742"/>
    </source>
</evidence>
<proteinExistence type="predicted"/>
<keyword evidence="1" id="KW-0812">Transmembrane</keyword>
<dbReference type="Pfam" id="PF21742">
    <property type="entry name" value="DUF6868"/>
    <property type="match status" value="1"/>
</dbReference>
<name>A0A0M4D244_9BACT</name>
<gene>
    <name evidence="3" type="ORF">DSOUD_1535</name>
</gene>